<keyword evidence="1" id="KW-0614">Plasmid</keyword>
<reference evidence="1 2" key="1">
    <citation type="submission" date="2018-07" db="EMBL/GenBank/DDBJ databases">
        <title>Genome sequence of Erythrobacter strain YH-07, an antagonistic bacterium isolated from Yellow Sea.</title>
        <authorList>
            <person name="Tang T."/>
            <person name="Liu Q."/>
            <person name="Sun X."/>
        </authorList>
    </citation>
    <scope>NUCLEOTIDE SEQUENCE [LARGE SCALE GENOMIC DNA]</scope>
    <source>
        <strain evidence="1 2">YH-07</strain>
        <plasmid evidence="1 2">unnamed</plasmid>
    </source>
</reference>
<dbReference type="Proteomes" id="UP000254508">
    <property type="component" value="Plasmid unnamed"/>
</dbReference>
<evidence type="ECO:0000313" key="1">
    <source>
        <dbReference type="EMBL" id="AXK44025.1"/>
    </source>
</evidence>
<geneLocation type="plasmid" evidence="1 2">
    <name>unnamed</name>
</geneLocation>
<gene>
    <name evidence="1" type="ORF">DVR09_16360</name>
</gene>
<dbReference type="EMBL" id="CP031358">
    <property type="protein sequence ID" value="AXK44025.1"/>
    <property type="molecule type" value="Genomic_DNA"/>
</dbReference>
<proteinExistence type="predicted"/>
<dbReference type="AlphaFoldDB" id="A0A345YJC3"/>
<accession>A0A345YJC3</accession>
<keyword evidence="2" id="KW-1185">Reference proteome</keyword>
<sequence length="204" mass="22930">MTWATIFGVASLSVAVAGCDGSALDDPIIDGQPAFWQEADAFAESEGSYLNVNVYTDRERGHYLEMQFQCYRDTSADMLSEFNILINSRSEDFDTIYDPPMIDAVLYKIDGQSARLYRDDYDNRPRTLFRNTTLNGAKIFYPDAEGNMPKRVSFRFVTGANAMDVRMGKIDALSRSEATDLTIDASDPQVDMFLRACSPEGFRL</sequence>
<organism evidence="1 2">
    <name type="scientific">Erythrobacter aureus</name>
    <dbReference type="NCBI Taxonomy" id="2182384"/>
    <lineage>
        <taxon>Bacteria</taxon>
        <taxon>Pseudomonadati</taxon>
        <taxon>Pseudomonadota</taxon>
        <taxon>Alphaproteobacteria</taxon>
        <taxon>Sphingomonadales</taxon>
        <taxon>Erythrobacteraceae</taxon>
        <taxon>Erythrobacter/Porphyrobacter group</taxon>
        <taxon>Erythrobacter</taxon>
    </lineage>
</organism>
<evidence type="ECO:0000313" key="2">
    <source>
        <dbReference type="Proteomes" id="UP000254508"/>
    </source>
</evidence>
<dbReference type="KEGG" id="err:DVR09_16360"/>
<protein>
    <submittedName>
        <fullName evidence="1">Uncharacterized protein</fullName>
    </submittedName>
</protein>
<name>A0A345YJC3_9SPHN</name>